<evidence type="ECO:0000256" key="4">
    <source>
        <dbReference type="ARBA" id="ARBA00022692"/>
    </source>
</evidence>
<feature type="transmembrane region" description="Helical" evidence="16">
    <location>
        <begin position="51"/>
        <end position="69"/>
    </location>
</feature>
<comment type="similarity">
    <text evidence="11">Belongs to the SEDS family. FtsW subfamily.</text>
</comment>
<keyword evidence="2" id="KW-0328">Glycosyltransferase</keyword>
<evidence type="ECO:0000256" key="13">
    <source>
        <dbReference type="ARBA" id="ARBA00041418"/>
    </source>
</evidence>
<reference evidence="17 18" key="1">
    <citation type="submission" date="2023-09" db="EMBL/GenBank/DDBJ databases">
        <authorList>
            <person name="Rey-Velasco X."/>
        </authorList>
    </citation>
    <scope>NUCLEOTIDE SEQUENCE [LARGE SCALE GENOMIC DNA]</scope>
    <source>
        <strain evidence="17 18">F390</strain>
    </source>
</reference>
<keyword evidence="18" id="KW-1185">Reference proteome</keyword>
<feature type="transmembrane region" description="Helical" evidence="16">
    <location>
        <begin position="159"/>
        <end position="176"/>
    </location>
</feature>
<feature type="transmembrane region" description="Helical" evidence="16">
    <location>
        <begin position="308"/>
        <end position="328"/>
    </location>
</feature>
<dbReference type="InterPro" id="IPR001182">
    <property type="entry name" value="FtsW/RodA"/>
</dbReference>
<evidence type="ECO:0000256" key="15">
    <source>
        <dbReference type="ARBA" id="ARBA00049902"/>
    </source>
</evidence>
<evidence type="ECO:0000256" key="11">
    <source>
        <dbReference type="ARBA" id="ARBA00038053"/>
    </source>
</evidence>
<comment type="catalytic activity">
    <reaction evidence="15">
        <text>[GlcNAc-(1-&gt;4)-Mur2Ac(oyl-L-Ala-gamma-D-Glu-L-Lys-D-Ala-D-Ala)](n)-di-trans,octa-cis-undecaprenyl diphosphate + beta-D-GlcNAc-(1-&gt;4)-Mur2Ac(oyl-L-Ala-gamma-D-Glu-L-Lys-D-Ala-D-Ala)-di-trans,octa-cis-undecaprenyl diphosphate = [GlcNAc-(1-&gt;4)-Mur2Ac(oyl-L-Ala-gamma-D-Glu-L-Lys-D-Ala-D-Ala)](n+1)-di-trans,octa-cis-undecaprenyl diphosphate + di-trans,octa-cis-undecaprenyl diphosphate + H(+)</text>
        <dbReference type="Rhea" id="RHEA:23708"/>
        <dbReference type="Rhea" id="RHEA-COMP:9602"/>
        <dbReference type="Rhea" id="RHEA-COMP:9603"/>
        <dbReference type="ChEBI" id="CHEBI:15378"/>
        <dbReference type="ChEBI" id="CHEBI:58405"/>
        <dbReference type="ChEBI" id="CHEBI:60033"/>
        <dbReference type="ChEBI" id="CHEBI:78435"/>
        <dbReference type="EC" id="2.4.99.28"/>
    </reaction>
</comment>
<protein>
    <recommendedName>
        <fullName evidence="12">Probable peptidoglycan glycosyltransferase FtsW</fullName>
        <ecNumber evidence="14">2.4.99.28</ecNumber>
    </recommendedName>
    <alternativeName>
        <fullName evidence="13">Cell division protein FtsW</fullName>
    </alternativeName>
    <alternativeName>
        <fullName evidence="10">Cell wall polymerase</fullName>
    </alternativeName>
    <alternativeName>
        <fullName evidence="9">Peptidoglycan polymerase</fullName>
    </alternativeName>
</protein>
<keyword evidence="6" id="KW-0573">Peptidoglycan synthesis</keyword>
<comment type="subcellular location">
    <subcellularLocation>
        <location evidence="1">Membrane</location>
        <topology evidence="1">Multi-pass membrane protein</topology>
    </subcellularLocation>
</comment>
<feature type="transmembrane region" description="Helical" evidence="16">
    <location>
        <begin position="340"/>
        <end position="362"/>
    </location>
</feature>
<dbReference type="PANTHER" id="PTHR30474">
    <property type="entry name" value="CELL CYCLE PROTEIN"/>
    <property type="match status" value="1"/>
</dbReference>
<evidence type="ECO:0000313" key="17">
    <source>
        <dbReference type="EMBL" id="MDT0575653.1"/>
    </source>
</evidence>
<feature type="transmembrane region" description="Helical" evidence="16">
    <location>
        <begin position="120"/>
        <end position="139"/>
    </location>
</feature>
<evidence type="ECO:0000256" key="10">
    <source>
        <dbReference type="ARBA" id="ARBA00033270"/>
    </source>
</evidence>
<dbReference type="Proteomes" id="UP001259803">
    <property type="component" value="Unassembled WGS sequence"/>
</dbReference>
<organism evidence="17 18">
    <name type="scientific">Croceicoccus esteveae</name>
    <dbReference type="NCBI Taxonomy" id="3075597"/>
    <lineage>
        <taxon>Bacteria</taxon>
        <taxon>Pseudomonadati</taxon>
        <taxon>Pseudomonadota</taxon>
        <taxon>Alphaproteobacteria</taxon>
        <taxon>Sphingomonadales</taxon>
        <taxon>Erythrobacteraceae</taxon>
        <taxon>Croceicoccus</taxon>
    </lineage>
</organism>
<feature type="transmembrane region" description="Helical" evidence="16">
    <location>
        <begin position="206"/>
        <end position="223"/>
    </location>
</feature>
<dbReference type="EMBL" id="JAVRHS010000003">
    <property type="protein sequence ID" value="MDT0575653.1"/>
    <property type="molecule type" value="Genomic_DNA"/>
</dbReference>
<keyword evidence="7 16" id="KW-1133">Transmembrane helix</keyword>
<feature type="transmembrane region" description="Helical" evidence="16">
    <location>
        <begin position="374"/>
        <end position="394"/>
    </location>
</feature>
<comment type="caution">
    <text evidence="17">The sequence shown here is derived from an EMBL/GenBank/DDBJ whole genome shotgun (WGS) entry which is preliminary data.</text>
</comment>
<evidence type="ECO:0000256" key="5">
    <source>
        <dbReference type="ARBA" id="ARBA00022960"/>
    </source>
</evidence>
<evidence type="ECO:0000256" key="14">
    <source>
        <dbReference type="ARBA" id="ARBA00044770"/>
    </source>
</evidence>
<dbReference type="RefSeq" id="WP_311340231.1">
    <property type="nucleotide sequence ID" value="NZ_JAVRHS010000003.1"/>
</dbReference>
<evidence type="ECO:0000256" key="1">
    <source>
        <dbReference type="ARBA" id="ARBA00004141"/>
    </source>
</evidence>
<keyword evidence="8 16" id="KW-0472">Membrane</keyword>
<keyword evidence="3" id="KW-0808">Transferase</keyword>
<evidence type="ECO:0000256" key="2">
    <source>
        <dbReference type="ARBA" id="ARBA00022676"/>
    </source>
</evidence>
<proteinExistence type="inferred from homology"/>
<evidence type="ECO:0000256" key="8">
    <source>
        <dbReference type="ARBA" id="ARBA00023136"/>
    </source>
</evidence>
<accession>A0ABU2ZGE4</accession>
<evidence type="ECO:0000256" key="12">
    <source>
        <dbReference type="ARBA" id="ARBA00041185"/>
    </source>
</evidence>
<feature type="transmembrane region" description="Helical" evidence="16">
    <location>
        <begin position="89"/>
        <end position="108"/>
    </location>
</feature>
<dbReference type="PANTHER" id="PTHR30474:SF2">
    <property type="entry name" value="PEPTIDOGLYCAN GLYCOSYLTRANSFERASE FTSW-RELATED"/>
    <property type="match status" value="1"/>
</dbReference>
<evidence type="ECO:0000256" key="6">
    <source>
        <dbReference type="ARBA" id="ARBA00022984"/>
    </source>
</evidence>
<evidence type="ECO:0000256" key="7">
    <source>
        <dbReference type="ARBA" id="ARBA00022989"/>
    </source>
</evidence>
<feature type="transmembrane region" description="Helical" evidence="16">
    <location>
        <begin position="228"/>
        <end position="246"/>
    </location>
</feature>
<sequence>MIVTPHFGSGHFESGNFEPGVGGVHVVNRSARYRQGRRRALAVWWREIDRVLLGIVAALMLLGVVGVAAGSAASARRLSTAATRLPDLYFFWPHIVWLLLGTCVMLAVSMMQRETVRRFSILLTAAMLVLLVLVPFVGVEVNGARRWINLGFSFQPSEFYKPACAITLAWLLSWKVRDPSLPVMSISAVLLAIGVVLLMLQPDFGAAMLLCGMWIVLVIGAGLAVRYIAMAVGAIMAIVVAAYFFYDNARHRIDAFIGGGEAYSQVDLARRTLLSGGWTGRGLWMGERKNSLPEAHTDYILSVIGEEFGLVAVALIVLLFGALVLRVLRRVRQAEDMFTMLAGTGLAALLGGQAFINIAVNLQLFPSKGMTLPLISYGGSSMIALCLTTGMMLVMTRRNPFLARDGFHAMQARPRR</sequence>
<feature type="transmembrane region" description="Helical" evidence="16">
    <location>
        <begin position="183"/>
        <end position="200"/>
    </location>
</feature>
<keyword evidence="4 16" id="KW-0812">Transmembrane</keyword>
<evidence type="ECO:0000256" key="9">
    <source>
        <dbReference type="ARBA" id="ARBA00032370"/>
    </source>
</evidence>
<dbReference type="Pfam" id="PF01098">
    <property type="entry name" value="FTSW_RODA_SPOVE"/>
    <property type="match status" value="1"/>
</dbReference>
<name>A0ABU2ZGE4_9SPHN</name>
<evidence type="ECO:0000256" key="16">
    <source>
        <dbReference type="SAM" id="Phobius"/>
    </source>
</evidence>
<gene>
    <name evidence="17" type="ORF">RM533_05600</name>
</gene>
<evidence type="ECO:0000313" key="18">
    <source>
        <dbReference type="Proteomes" id="UP001259803"/>
    </source>
</evidence>
<keyword evidence="5" id="KW-0133">Cell shape</keyword>
<evidence type="ECO:0000256" key="3">
    <source>
        <dbReference type="ARBA" id="ARBA00022679"/>
    </source>
</evidence>
<dbReference type="EC" id="2.4.99.28" evidence="14"/>